<gene>
    <name evidence="2" type="ORF">WMQ36_13680</name>
</gene>
<comment type="caution">
    <text evidence="2">The sequence shown here is derived from an EMBL/GenBank/DDBJ whole genome shotgun (WGS) entry which is preliminary data.</text>
</comment>
<keyword evidence="3" id="KW-1185">Reference proteome</keyword>
<protein>
    <submittedName>
        <fullName evidence="2">SMI1/KNR4 family protein</fullName>
    </submittedName>
</protein>
<dbReference type="Pfam" id="PF09346">
    <property type="entry name" value="SMI1_KNR4"/>
    <property type="match status" value="1"/>
</dbReference>
<reference evidence="2 3" key="1">
    <citation type="submission" date="2024-03" db="EMBL/GenBank/DDBJ databases">
        <title>Human intestinal bacterial collection.</title>
        <authorList>
            <person name="Pauvert C."/>
            <person name="Hitch T.C.A."/>
            <person name="Clavel T."/>
        </authorList>
    </citation>
    <scope>NUCLEOTIDE SEQUENCE [LARGE SCALE GENOMIC DNA]</scope>
    <source>
        <strain evidence="2 3">CLA-SR-H021</strain>
    </source>
</reference>
<sequence>MKLSEWIKKCVPKKAGINTSSSAFEPLSDAHAAYIKNLVEMAGKKDAGYKVFGSAKHKYRLNPVITLDAVHQFENQHHLTLPEEYVFFLTKVGNGGAGPYYGLYSLEELERHTEYLGSYGEGDREGMPAFIDSSMCMAEWSKTMKKAEEITDDEEYDAMMKQVCSGLLVIGTQGCTYDNLLMWKGSEAGKMVYIDWNLEPEYGPFLTGMTFLEWYGHFFLEILAGHDVTSYGYLSLKTEKELIKDYSEAAEAREKEGILTAFYRFTEADPETIEFLAGLEDADIDGKQTALLFQLSPERGLAVFEKQLRGNRQQAAVSCARKMPEQYKDRYYPEMSRLLYCTGIQDKTRLLYFLGDCGCKRAADIAGFAMDEANSCGDRKTAVYIMGKCPDKTDYIPLFRQLMRGDSYWLAHTALQAMAGTPCAELVETYSWMWEKYKTDKIMVSNLETAFKTCGIGTPVRK</sequence>
<dbReference type="RefSeq" id="WP_349118280.1">
    <property type="nucleotide sequence ID" value="NZ_JBBMFM010000048.1"/>
</dbReference>
<dbReference type="Proteomes" id="UP001454086">
    <property type="component" value="Unassembled WGS sequence"/>
</dbReference>
<proteinExistence type="predicted"/>
<feature type="domain" description="Knr4/Smi1-like" evidence="1">
    <location>
        <begin position="65"/>
        <end position="173"/>
    </location>
</feature>
<accession>A0ABV1D6J2</accession>
<evidence type="ECO:0000313" key="2">
    <source>
        <dbReference type="EMBL" id="MEQ2426023.1"/>
    </source>
</evidence>
<dbReference type="EMBL" id="JBBMFM010000048">
    <property type="protein sequence ID" value="MEQ2426023.1"/>
    <property type="molecule type" value="Genomic_DNA"/>
</dbReference>
<name>A0ABV1D6J2_9FIRM</name>
<evidence type="ECO:0000313" key="3">
    <source>
        <dbReference type="Proteomes" id="UP001454086"/>
    </source>
</evidence>
<organism evidence="2 3">
    <name type="scientific">Enterocloster hominis</name>
    <name type="common">ex Hitch et al. 2024</name>
    <dbReference type="NCBI Taxonomy" id="1917870"/>
    <lineage>
        <taxon>Bacteria</taxon>
        <taxon>Bacillati</taxon>
        <taxon>Bacillota</taxon>
        <taxon>Clostridia</taxon>
        <taxon>Lachnospirales</taxon>
        <taxon>Lachnospiraceae</taxon>
        <taxon>Enterocloster</taxon>
    </lineage>
</organism>
<dbReference type="InterPro" id="IPR037883">
    <property type="entry name" value="Knr4/Smi1-like_sf"/>
</dbReference>
<dbReference type="SUPFAM" id="SSF160631">
    <property type="entry name" value="SMI1/KNR4-like"/>
    <property type="match status" value="1"/>
</dbReference>
<dbReference type="Gene3D" id="3.40.1580.10">
    <property type="entry name" value="SMI1/KNR4-like"/>
    <property type="match status" value="1"/>
</dbReference>
<evidence type="ECO:0000259" key="1">
    <source>
        <dbReference type="Pfam" id="PF09346"/>
    </source>
</evidence>
<dbReference type="InterPro" id="IPR018958">
    <property type="entry name" value="Knr4/Smi1-like_dom"/>
</dbReference>